<dbReference type="SMART" id="SM00220">
    <property type="entry name" value="S_TKc"/>
    <property type="match status" value="1"/>
</dbReference>
<dbReference type="SUPFAM" id="SSF57756">
    <property type="entry name" value="Retrovirus zinc finger-like domains"/>
    <property type="match status" value="3"/>
</dbReference>
<dbReference type="GO" id="GO:0005524">
    <property type="term" value="F:ATP binding"/>
    <property type="evidence" value="ECO:0007669"/>
    <property type="project" value="UniProtKB-UniRule"/>
</dbReference>
<dbReference type="Gene3D" id="2.10.25.10">
    <property type="entry name" value="Laminin"/>
    <property type="match status" value="6"/>
</dbReference>
<evidence type="ECO:0000256" key="9">
    <source>
        <dbReference type="ARBA" id="ARBA00023157"/>
    </source>
</evidence>
<dbReference type="InterPro" id="IPR049883">
    <property type="entry name" value="NOTCH1_EGF-like"/>
</dbReference>
<dbReference type="Gene3D" id="1.10.510.10">
    <property type="entry name" value="Transferase(Phosphotransferase) domain 1"/>
    <property type="match status" value="1"/>
</dbReference>
<feature type="compositionally biased region" description="Basic residues" evidence="13">
    <location>
        <begin position="2261"/>
        <end position="2270"/>
    </location>
</feature>
<evidence type="ECO:0000256" key="7">
    <source>
        <dbReference type="ARBA" id="ARBA00022777"/>
    </source>
</evidence>
<comment type="subcellular location">
    <subcellularLocation>
        <location evidence="1">Membrane</location>
        <topology evidence="1">Single-pass membrane protein</topology>
    </subcellularLocation>
</comment>
<evidence type="ECO:0000256" key="5">
    <source>
        <dbReference type="ARBA" id="ARBA00022737"/>
    </source>
</evidence>
<dbReference type="InterPro" id="IPR018097">
    <property type="entry name" value="EGF_Ca-bd_CS"/>
</dbReference>
<dbReference type="SMART" id="SM00343">
    <property type="entry name" value="ZnF_C2HC"/>
    <property type="match status" value="7"/>
</dbReference>
<feature type="domain" description="CCHC-type" evidence="17">
    <location>
        <begin position="227"/>
        <end position="242"/>
    </location>
</feature>
<keyword evidence="5" id="KW-0677">Repeat</keyword>
<gene>
    <name evidence="18" type="ORF">SVIM_LOCUS244524</name>
</gene>
<feature type="region of interest" description="Disordered" evidence="13">
    <location>
        <begin position="2144"/>
        <end position="2374"/>
    </location>
</feature>
<dbReference type="InterPro" id="IPR025287">
    <property type="entry name" value="WAK_GUB"/>
</dbReference>
<evidence type="ECO:0000259" key="16">
    <source>
        <dbReference type="PROSITE" id="PS50026"/>
    </source>
</evidence>
<protein>
    <recommendedName>
        <fullName evidence="19">Protein kinase domain-containing protein</fullName>
    </recommendedName>
</protein>
<feature type="domain" description="EGF-like" evidence="16">
    <location>
        <begin position="2032"/>
        <end position="2070"/>
    </location>
</feature>
<accession>A0A6N2LL33</accession>
<dbReference type="PROSITE" id="PS50158">
    <property type="entry name" value="ZF_CCHC"/>
    <property type="match status" value="3"/>
</dbReference>
<dbReference type="FunFam" id="1.10.510.10:FF:000084">
    <property type="entry name" value="Wall-associated receptor kinase 2"/>
    <property type="match status" value="1"/>
</dbReference>
<feature type="compositionally biased region" description="Low complexity" evidence="13">
    <location>
        <begin position="2332"/>
        <end position="2348"/>
    </location>
</feature>
<dbReference type="InterPro" id="IPR001878">
    <property type="entry name" value="Znf_CCHC"/>
</dbReference>
<dbReference type="GO" id="GO:0030247">
    <property type="term" value="F:polysaccharide binding"/>
    <property type="evidence" value="ECO:0007669"/>
    <property type="project" value="InterPro"/>
</dbReference>
<evidence type="ECO:0000256" key="3">
    <source>
        <dbReference type="ARBA" id="ARBA00022679"/>
    </source>
</evidence>
<dbReference type="GO" id="GO:0005509">
    <property type="term" value="F:calcium ion binding"/>
    <property type="evidence" value="ECO:0007669"/>
    <property type="project" value="InterPro"/>
</dbReference>
<feature type="compositionally biased region" description="Basic residues" evidence="13">
    <location>
        <begin position="432"/>
        <end position="441"/>
    </location>
</feature>
<keyword evidence="9" id="KW-1015">Disulfide bond</keyword>
<dbReference type="SUPFAM" id="SSF56112">
    <property type="entry name" value="Protein kinase-like (PK-like)"/>
    <property type="match status" value="1"/>
</dbReference>
<keyword evidence="14" id="KW-0472">Membrane</keyword>
<feature type="region of interest" description="Disordered" evidence="13">
    <location>
        <begin position="62"/>
        <end position="124"/>
    </location>
</feature>
<evidence type="ECO:0000256" key="14">
    <source>
        <dbReference type="SAM" id="Phobius"/>
    </source>
</evidence>
<dbReference type="InterPro" id="IPR008271">
    <property type="entry name" value="Ser/Thr_kinase_AS"/>
</dbReference>
<evidence type="ECO:0000256" key="8">
    <source>
        <dbReference type="ARBA" id="ARBA00022840"/>
    </source>
</evidence>
<evidence type="ECO:0000256" key="6">
    <source>
        <dbReference type="ARBA" id="ARBA00022741"/>
    </source>
</evidence>
<dbReference type="PANTHER" id="PTHR46978:SF1">
    <property type="entry name" value="ZINC KNUCKLE (CCHC-TYPE) FAMILY PROTEIN"/>
    <property type="match status" value="1"/>
</dbReference>
<dbReference type="PROSITE" id="PS00108">
    <property type="entry name" value="PROTEIN_KINASE_ST"/>
    <property type="match status" value="1"/>
</dbReference>
<evidence type="ECO:0000256" key="10">
    <source>
        <dbReference type="PROSITE-ProRule" id="PRU00047"/>
    </source>
</evidence>
<dbReference type="GO" id="GO:0008270">
    <property type="term" value="F:zinc ion binding"/>
    <property type="evidence" value="ECO:0007669"/>
    <property type="project" value="UniProtKB-KW"/>
</dbReference>
<keyword evidence="14" id="KW-1133">Transmembrane helix</keyword>
<feature type="region of interest" description="Disordered" evidence="13">
    <location>
        <begin position="1"/>
        <end position="36"/>
    </location>
</feature>
<keyword evidence="6 12" id="KW-0547">Nucleotide-binding</keyword>
<feature type="compositionally biased region" description="Basic residues" evidence="13">
    <location>
        <begin position="1573"/>
        <end position="1582"/>
    </location>
</feature>
<dbReference type="EMBL" id="CAADRP010001563">
    <property type="protein sequence ID" value="VFU41498.1"/>
    <property type="molecule type" value="Genomic_DNA"/>
</dbReference>
<keyword evidence="8 12" id="KW-0067">ATP-binding</keyword>
<feature type="compositionally biased region" description="Basic residues" evidence="13">
    <location>
        <begin position="498"/>
        <end position="507"/>
    </location>
</feature>
<dbReference type="PROSITE" id="PS00010">
    <property type="entry name" value="ASX_HYDROXYL"/>
    <property type="match status" value="2"/>
</dbReference>
<feature type="compositionally biased region" description="Basic residues" evidence="13">
    <location>
        <begin position="476"/>
        <end position="485"/>
    </location>
</feature>
<evidence type="ECO:0000256" key="13">
    <source>
        <dbReference type="SAM" id="MobiDB-lite"/>
    </source>
</evidence>
<evidence type="ECO:0008006" key="19">
    <source>
        <dbReference type="Google" id="ProtNLM"/>
    </source>
</evidence>
<dbReference type="CDD" id="cd00054">
    <property type="entry name" value="EGF_CA"/>
    <property type="match status" value="2"/>
</dbReference>
<dbReference type="GO" id="GO:0016020">
    <property type="term" value="C:membrane"/>
    <property type="evidence" value="ECO:0007669"/>
    <property type="project" value="UniProtKB-SubCell"/>
</dbReference>
<feature type="compositionally biased region" description="Basic and acidic residues" evidence="13">
    <location>
        <begin position="107"/>
        <end position="124"/>
    </location>
</feature>
<feature type="binding site" evidence="12">
    <location>
        <position position="1170"/>
    </location>
    <ligand>
        <name>ATP</name>
        <dbReference type="ChEBI" id="CHEBI:30616"/>
    </ligand>
</feature>
<feature type="compositionally biased region" description="Basic and acidic residues" evidence="13">
    <location>
        <begin position="1"/>
        <end position="22"/>
    </location>
</feature>
<dbReference type="Pfam" id="PF00098">
    <property type="entry name" value="zf-CCHC"/>
    <property type="match status" value="3"/>
</dbReference>
<feature type="region of interest" description="Disordered" evidence="13">
    <location>
        <begin position="1544"/>
        <end position="1596"/>
    </location>
</feature>
<feature type="transmembrane region" description="Helical" evidence="14">
    <location>
        <begin position="1080"/>
        <end position="1104"/>
    </location>
</feature>
<keyword evidence="10" id="KW-0479">Metal-binding</keyword>
<feature type="domain" description="Protein kinase" evidence="15">
    <location>
        <begin position="1141"/>
        <end position="1416"/>
    </location>
</feature>
<evidence type="ECO:0000259" key="15">
    <source>
        <dbReference type="PROSITE" id="PS50011"/>
    </source>
</evidence>
<keyword evidence="10" id="KW-0863">Zinc-finger</keyword>
<keyword evidence="3" id="KW-0808">Transferase</keyword>
<dbReference type="InterPro" id="IPR000742">
    <property type="entry name" value="EGF"/>
</dbReference>
<dbReference type="Pfam" id="PF13947">
    <property type="entry name" value="GUB_WAK_bind"/>
    <property type="match status" value="2"/>
</dbReference>
<dbReference type="InterPro" id="IPR000719">
    <property type="entry name" value="Prot_kinase_dom"/>
</dbReference>
<reference evidence="18" key="1">
    <citation type="submission" date="2019-03" db="EMBL/GenBank/DDBJ databases">
        <authorList>
            <person name="Mank J."/>
            <person name="Almeida P."/>
        </authorList>
    </citation>
    <scope>NUCLEOTIDE SEQUENCE</scope>
    <source>
        <strain evidence="18">78183</strain>
    </source>
</reference>
<dbReference type="GO" id="GO:0003676">
    <property type="term" value="F:nucleic acid binding"/>
    <property type="evidence" value="ECO:0007669"/>
    <property type="project" value="InterPro"/>
</dbReference>
<feature type="compositionally biased region" description="Basic residues" evidence="13">
    <location>
        <begin position="2239"/>
        <end position="2248"/>
    </location>
</feature>
<dbReference type="Pfam" id="PF00069">
    <property type="entry name" value="Pkinase"/>
    <property type="match status" value="1"/>
</dbReference>
<feature type="compositionally biased region" description="Low complexity" evidence="13">
    <location>
        <begin position="78"/>
        <end position="95"/>
    </location>
</feature>
<dbReference type="FunFam" id="2.10.25.10:FF:000038">
    <property type="entry name" value="Fibrillin 2"/>
    <property type="match status" value="1"/>
</dbReference>
<feature type="transmembrane region" description="Helical" evidence="14">
    <location>
        <begin position="743"/>
        <end position="761"/>
    </location>
</feature>
<dbReference type="InterPro" id="IPR000152">
    <property type="entry name" value="EGF-type_Asp/Asn_hydroxyl_site"/>
</dbReference>
<dbReference type="GO" id="GO:0004672">
    <property type="term" value="F:protein kinase activity"/>
    <property type="evidence" value="ECO:0007669"/>
    <property type="project" value="InterPro"/>
</dbReference>
<dbReference type="FunFam" id="3.30.200.20:FF:000337">
    <property type="entry name" value="Wall-associated receptor kinase 3"/>
    <property type="match status" value="1"/>
</dbReference>
<dbReference type="Pfam" id="PF07645">
    <property type="entry name" value="EGF_CA"/>
    <property type="match status" value="2"/>
</dbReference>
<dbReference type="Gene3D" id="3.30.200.20">
    <property type="entry name" value="Phosphorylase Kinase, domain 1"/>
    <property type="match status" value="1"/>
</dbReference>
<dbReference type="InterPro" id="IPR036875">
    <property type="entry name" value="Znf_CCHC_sf"/>
</dbReference>
<dbReference type="Gene3D" id="4.10.60.10">
    <property type="entry name" value="Zinc finger, CCHC-type"/>
    <property type="match status" value="3"/>
</dbReference>
<proteinExistence type="predicted"/>
<keyword evidence="7" id="KW-0418">Kinase</keyword>
<evidence type="ECO:0000313" key="18">
    <source>
        <dbReference type="EMBL" id="VFU41498.1"/>
    </source>
</evidence>
<dbReference type="PROSITE" id="PS01187">
    <property type="entry name" value="EGF_CA"/>
    <property type="match status" value="2"/>
</dbReference>
<organism evidence="18">
    <name type="scientific">Salix viminalis</name>
    <name type="common">Common osier</name>
    <name type="synonym">Basket willow</name>
    <dbReference type="NCBI Taxonomy" id="40686"/>
    <lineage>
        <taxon>Eukaryota</taxon>
        <taxon>Viridiplantae</taxon>
        <taxon>Streptophyta</taxon>
        <taxon>Embryophyta</taxon>
        <taxon>Tracheophyta</taxon>
        <taxon>Spermatophyta</taxon>
        <taxon>Magnoliopsida</taxon>
        <taxon>eudicotyledons</taxon>
        <taxon>Gunneridae</taxon>
        <taxon>Pentapetalae</taxon>
        <taxon>rosids</taxon>
        <taxon>fabids</taxon>
        <taxon>Malpighiales</taxon>
        <taxon>Salicaceae</taxon>
        <taxon>Saliceae</taxon>
        <taxon>Salix</taxon>
    </lineage>
</organism>
<evidence type="ECO:0000259" key="17">
    <source>
        <dbReference type="PROSITE" id="PS50158"/>
    </source>
</evidence>
<dbReference type="PROSITE" id="PS50026">
    <property type="entry name" value="EGF_3"/>
    <property type="match status" value="2"/>
</dbReference>
<dbReference type="InterPro" id="IPR011009">
    <property type="entry name" value="Kinase-like_dom_sf"/>
</dbReference>
<dbReference type="PROSITE" id="PS50011">
    <property type="entry name" value="PROTEIN_KINASE_DOM"/>
    <property type="match status" value="1"/>
</dbReference>
<feature type="domain" description="EGF-like" evidence="16">
    <location>
        <begin position="1037"/>
        <end position="1076"/>
    </location>
</feature>
<sequence>MEKKEKQKTKIEEEEKQSEKFVVEVSSDDEEANEDLSSKIVEKSLLMKAEKLTAYGKGLIVLDDDEDDGDGSGGGDTGEAAVVSASSMEAEAAGAGPSGGKRRKKKVVDAKEERKVGTAEEAETVKNSETIEKAGTSEKVDAVEAAELVESGGANADKESVNVVLQKLLRGPRYFDPPDSGWSTCYNCGEEGHMAVNCPTPLKKIKPCFVCGSLEHGAKQCSKGRDCFICKKSGHRAKNCPDKYNITPQSSKICLKCGGSGHEMFSCKKDYFADDLKEIQCYICKSFGHLCCVTSGVDYLGQECGRLNEEATMTESPSLCYRCGEVGHFARECTRSAKGGKRSRELSTPTLKAHRENNKSLGIKSAPHDLGKASKKRKTKSKEKGNDVTLQKSKHKGPQIAEDRGNLSKSTPKKSKHRGGWITEDPGDKFKSTPKKSKHRGGWITEDPGDKVNQSPKKSKHRGGWITEDPGDKVKSTPKKSKHRGGWITEDPGDKVKSTPKKSKHRGGWITEDPGDILKSTPTKSKHKGGWISEPGDVSQSKYKKNHFKSPSTPSYKGHKISPMTSGHHMSGSQTWNNNNWSQSGTSAFEVSATPYQHRYSASRFGNPGGAFINSGHAHSHFSHGYNSGQAYNNSGNAYRNSGNAYNNSGHAYRNSGHPHSHSVHGYNSDHAYINSQHAYSISGHEHSDPRYSYNNSGHVYMNSEPGHSNHGHSNHGHAYGNSDYAFGSAPGSGMRRKNAGRCIVMWVFLPMMLLSLWPVAASTARSAAKPGCQEKCGNVSVPYPFGILEPSCAMNDYFFLNCTSNDEGHPELFFMENAPISNIELEGTVTVGIDAAFSCYDKTGKQTVSFSQHMNLGSARPFMFSNTRNIFTAIGCDTSAQVTNFEFTYGAACLSLCTEHVEMSDENPCSGSGCCQTSIPKGLISFNYSVSSAYYNYRNVSDFNLCGYAFLADRRSLKISDWPLYRKGKYGKDARATDVVIEWVVENKTCEQAKADARAYACGANANCSTEIDQGYRCSCNKGFEGNPYLKEGCQDIDECKRENPCQEGTCKNTIGDYKCRCALGKYGDGKTKCTGVGIITIISAVAASFSLVIICLLLYIICMKRRKEKNFKENGGKFLKNQRVRIFSEAELVKATNNYADDQKLGEGGFGSVYKGVLTDNTLVAVKKSKGVDKAKMNEEFQMEMSIVSQVNHKNVVKLLGLCLETKVPLLVYELISIETLYKHIHEKRSQILASWSNRLRIASEIALALNYLHSLADPPIIHGDVKSVNILLDNKYTAKIADFGASVLISPGQTNILAEKIQGTLGYLDPEYLMTGILTVQSDVYSFGVVLVELLTGEKPNSISSSGEKRNIIQHFISALETNNLFKILDFQAADEGEMDEIEAVSELAKACLNSMGVNRPTIKLVSDRLAMLNEHTQKSWIQQNNDETDYLLGETSQSPCKEADQPMTPSQTVLEISDWQLSRTAKYGKDAYATDVVIEWVVENKTCEQAKADPSAYACGANADCTYPESGQGYRCSCNEGFEGNPYLKGYGQGHQIAEDRGNLSKSTPKKSKHRAGWITEDPGDKVKSTPKKSKHRGGWITRDPGDILKSTPTKSKHKAACLSLCTENVKMSDANPCSGSGCCQTHFPKGLKSLNYSLSTSSNYTSVSDFNLCGFAFLADNRSLKISDWPLSRTPKYEKDAYTTDVVIEWVVENKTCDQAKANTSAYSCARNAYCTYPEIDQGYRCSCNEGFEGNPYLIQDGCLAASTARSAAKPGCQEKCGNVSVPYPFGILEPSCAKNDDFFLNCTSNDEGHPELLFRINTPVSDISELEGTVTLRIPVAFNCYDKKGIETDKNSTYMGIGAGHFIFSHTRNIFTVIGCDTLSQVTNLYYTYGAGCLSICTEYVEMSDSNPCSGSGCCQTSISKILQTLNYSISSSYNYTSVSDFNLCGFAFLADKRSLKISDWPLSRKPKYGKDGYATDATDVVIEWVVDFMSCEQAKADASAYACGVNADCTDSYPDEINQGYRCLCNEGFEGNPYLKDGCQDIDECKVEGKKPCQEGTCENTIGNYKCRCPIGKYGDDILVVALILPKLWNICYGIFGNPLTLASVDYNTISLHPPVPWECGRLNEEATMTESPSLCYRYGEVGHFARECTRSAKGGKRSRELSTPTLKAHRENNKSLGIKSAPHDLGKARKKRKTKSKEKGNDVTLQKSKHKGHQIAEDRGNLSKSTPKKSKHRGGWITEDPGDKFKSTPKKSKHRGGWITEDPGDKVKSTPKKSKHRGGWITEDPGDILKSTPTKSKHKGGWISEPGDVSQSKKNHFKSPSTPSYKGRNISPMTPGHHMSGSQTSNNNNWSQSGTSAFVSATPYSASSNSGHPHSHSVHGYNSDHAYINSQHAYSISGHEHSDPRYSYNNSGHVYMNSEPGHRPNGHSNHGHAYGNSDYAFGSPGSAGMRRKNGWW</sequence>
<dbReference type="SMART" id="SM00181">
    <property type="entry name" value="EGF"/>
    <property type="match status" value="6"/>
</dbReference>
<name>A0A6N2LL33_SALVM</name>
<dbReference type="InterPro" id="IPR001881">
    <property type="entry name" value="EGF-like_Ca-bd_dom"/>
</dbReference>
<keyword evidence="2 11" id="KW-0245">EGF-like domain</keyword>
<evidence type="ECO:0000256" key="1">
    <source>
        <dbReference type="ARBA" id="ARBA00004167"/>
    </source>
</evidence>
<evidence type="ECO:0000256" key="4">
    <source>
        <dbReference type="ARBA" id="ARBA00022729"/>
    </source>
</evidence>
<dbReference type="SMART" id="SM00179">
    <property type="entry name" value="EGF_CA"/>
    <property type="match status" value="2"/>
</dbReference>
<keyword evidence="14" id="KW-0812">Transmembrane</keyword>
<feature type="region of interest" description="Disordered" evidence="13">
    <location>
        <begin position="338"/>
        <end position="558"/>
    </location>
</feature>
<feature type="domain" description="CCHC-type" evidence="17">
    <location>
        <begin position="320"/>
        <end position="335"/>
    </location>
</feature>
<dbReference type="PANTHER" id="PTHR46978">
    <property type="entry name" value="ZINC KNUCKLE (CCHC-TYPE) FAMILY PROTEIN"/>
    <property type="match status" value="1"/>
</dbReference>
<evidence type="ECO:0000256" key="11">
    <source>
        <dbReference type="PROSITE-ProRule" id="PRU00076"/>
    </source>
</evidence>
<keyword evidence="10" id="KW-0862">Zinc</keyword>
<keyword evidence="4" id="KW-0732">Signal</keyword>
<comment type="caution">
    <text evidence="11">Lacks conserved residue(s) required for the propagation of feature annotation.</text>
</comment>
<feature type="compositionally biased region" description="Polar residues" evidence="13">
    <location>
        <begin position="2349"/>
        <end position="2364"/>
    </location>
</feature>
<evidence type="ECO:0000256" key="2">
    <source>
        <dbReference type="ARBA" id="ARBA00022536"/>
    </source>
</evidence>
<feature type="domain" description="CCHC-type" evidence="17">
    <location>
        <begin position="185"/>
        <end position="199"/>
    </location>
</feature>
<dbReference type="SUPFAM" id="SSF57196">
    <property type="entry name" value="EGF/Laminin"/>
    <property type="match status" value="2"/>
</dbReference>
<dbReference type="PROSITE" id="PS00107">
    <property type="entry name" value="PROTEIN_KINASE_ATP"/>
    <property type="match status" value="1"/>
</dbReference>
<evidence type="ECO:0000256" key="12">
    <source>
        <dbReference type="PROSITE-ProRule" id="PRU10141"/>
    </source>
</evidence>
<dbReference type="InterPro" id="IPR017441">
    <property type="entry name" value="Protein_kinase_ATP_BS"/>
</dbReference>